<dbReference type="Proteomes" id="UP001140074">
    <property type="component" value="Unassembled WGS sequence"/>
</dbReference>
<dbReference type="EMBL" id="JANBUY010000231">
    <property type="protein sequence ID" value="KAJ2861316.1"/>
    <property type="molecule type" value="Genomic_DNA"/>
</dbReference>
<dbReference type="Pfam" id="PF00293">
    <property type="entry name" value="NUDIX"/>
    <property type="match status" value="1"/>
</dbReference>
<sequence>MESVTVVLEKSKRSINIECPTTISSEHSLSQIQQFPPLRTWLQSLDQQSSIGVSKLCIQSVDAFKSGNIGFIKFITDAHIGGKNIPGIVFLRGGSIAVLLILRTQVKPRVASHLDSDYCVMVEQPRVAVPDFALQELPAGMLDNGVGVTTAVREILEETGIRIEAGDLVDLGAAYPSPGACDESVGLYACEKQVTGEELGRVKDRLGGLSDELITVRLVRVCDLWRQTSDMKALAALYLWDRQMG</sequence>
<dbReference type="GO" id="GO:0006753">
    <property type="term" value="P:nucleoside phosphate metabolic process"/>
    <property type="evidence" value="ECO:0007669"/>
    <property type="project" value="TreeGrafter"/>
</dbReference>
<dbReference type="GO" id="GO:0080042">
    <property type="term" value="F:ADP-glucose pyrophosphohydrolase activity"/>
    <property type="evidence" value="ECO:0007669"/>
    <property type="project" value="TreeGrafter"/>
</dbReference>
<evidence type="ECO:0000259" key="3">
    <source>
        <dbReference type="Pfam" id="PF00293"/>
    </source>
</evidence>
<dbReference type="Gene3D" id="3.90.79.10">
    <property type="entry name" value="Nucleoside Triphosphate Pyrophosphohydrolase"/>
    <property type="match status" value="1"/>
</dbReference>
<reference evidence="4" key="1">
    <citation type="submission" date="2022-07" db="EMBL/GenBank/DDBJ databases">
        <title>Phylogenomic reconstructions and comparative analyses of Kickxellomycotina fungi.</title>
        <authorList>
            <person name="Reynolds N.K."/>
            <person name="Stajich J.E."/>
            <person name="Barry K."/>
            <person name="Grigoriev I.V."/>
            <person name="Crous P."/>
            <person name="Smith M.E."/>
        </authorList>
    </citation>
    <scope>NUCLEOTIDE SEQUENCE</scope>
    <source>
        <strain evidence="4">RSA 476</strain>
    </source>
</reference>
<comment type="cofactor">
    <cofactor evidence="1">
        <name>Mg(2+)</name>
        <dbReference type="ChEBI" id="CHEBI:18420"/>
    </cofactor>
</comment>
<dbReference type="PANTHER" id="PTHR11839:SF18">
    <property type="entry name" value="NUDIX HYDROLASE DOMAIN-CONTAINING PROTEIN"/>
    <property type="match status" value="1"/>
</dbReference>
<evidence type="ECO:0000256" key="1">
    <source>
        <dbReference type="ARBA" id="ARBA00001946"/>
    </source>
</evidence>
<dbReference type="InterPro" id="IPR015797">
    <property type="entry name" value="NUDIX_hydrolase-like_dom_sf"/>
</dbReference>
<keyword evidence="2" id="KW-0378">Hydrolase</keyword>
<keyword evidence="5" id="KW-1185">Reference proteome</keyword>
<dbReference type="InterPro" id="IPR000086">
    <property type="entry name" value="NUDIX_hydrolase_dom"/>
</dbReference>
<dbReference type="SUPFAM" id="SSF55811">
    <property type="entry name" value="Nudix"/>
    <property type="match status" value="1"/>
</dbReference>
<comment type="caution">
    <text evidence="4">The sequence shown here is derived from an EMBL/GenBank/DDBJ whole genome shotgun (WGS) entry which is preliminary data.</text>
</comment>
<dbReference type="GO" id="GO:0080041">
    <property type="term" value="F:ADP-ribose pyrophosphohydrolase activity"/>
    <property type="evidence" value="ECO:0007669"/>
    <property type="project" value="TreeGrafter"/>
</dbReference>
<organism evidence="4 5">
    <name type="scientific">Coemansia aciculifera</name>
    <dbReference type="NCBI Taxonomy" id="417176"/>
    <lineage>
        <taxon>Eukaryota</taxon>
        <taxon>Fungi</taxon>
        <taxon>Fungi incertae sedis</taxon>
        <taxon>Zoopagomycota</taxon>
        <taxon>Kickxellomycotina</taxon>
        <taxon>Kickxellomycetes</taxon>
        <taxon>Kickxellales</taxon>
        <taxon>Kickxellaceae</taxon>
        <taxon>Coemansia</taxon>
    </lineage>
</organism>
<evidence type="ECO:0000256" key="2">
    <source>
        <dbReference type="ARBA" id="ARBA00022801"/>
    </source>
</evidence>
<name>A0A9W8IES3_9FUNG</name>
<evidence type="ECO:0000313" key="4">
    <source>
        <dbReference type="EMBL" id="KAJ2861316.1"/>
    </source>
</evidence>
<feature type="domain" description="Nudix hydrolase" evidence="3">
    <location>
        <begin position="119"/>
        <end position="224"/>
    </location>
</feature>
<dbReference type="PANTHER" id="PTHR11839">
    <property type="entry name" value="UDP/ADP-SUGAR PYROPHOSPHATASE"/>
    <property type="match status" value="1"/>
</dbReference>
<evidence type="ECO:0000313" key="5">
    <source>
        <dbReference type="Proteomes" id="UP001140074"/>
    </source>
</evidence>
<protein>
    <recommendedName>
        <fullName evidence="3">Nudix hydrolase domain-containing protein</fullName>
    </recommendedName>
</protein>
<gene>
    <name evidence="4" type="ORF">GGH94_004984</name>
</gene>
<dbReference type="CDD" id="cd03424">
    <property type="entry name" value="NUDIX_ADPRase_Nudt5_UGPPase_Nudt14"/>
    <property type="match status" value="1"/>
</dbReference>
<dbReference type="AlphaFoldDB" id="A0A9W8IES3"/>
<accession>A0A9W8IES3</accession>
<proteinExistence type="predicted"/>
<dbReference type="GO" id="GO:0019693">
    <property type="term" value="P:ribose phosphate metabolic process"/>
    <property type="evidence" value="ECO:0007669"/>
    <property type="project" value="TreeGrafter"/>
</dbReference>